<evidence type="ECO:0000313" key="5">
    <source>
        <dbReference type="EMBL" id="KAF5351230.1"/>
    </source>
</evidence>
<dbReference type="GO" id="GO:0008757">
    <property type="term" value="F:S-adenosylmethionine-dependent methyltransferase activity"/>
    <property type="evidence" value="ECO:0007669"/>
    <property type="project" value="InterPro"/>
</dbReference>
<dbReference type="Pfam" id="PF05724">
    <property type="entry name" value="TPMT"/>
    <property type="match status" value="1"/>
</dbReference>
<dbReference type="PROSITE" id="PS51585">
    <property type="entry name" value="SAM_MT_TPMT"/>
    <property type="match status" value="1"/>
</dbReference>
<keyword evidence="1" id="KW-0597">Phosphoprotein</keyword>
<sequence>MPDLFGNLTAPAAMTDAVQKMRKIVKPEIESTWDDAWKANLAPWDAGEIQPPLREAIGINTDGVNWPKTGQALVPGCGAGYDVLYLASTLGLRAMGLDISQTVVNKANELAKNNPPSQGEATFGATDFFAYPPGEGFDLIYDYTFFVAIPPRRRPEWGKKMAELIKPGGFLITLVFPMDPYSEGGPPHYVRPEHYDNPLGSAFEKIVDRAPETSEKGHVGRERLLVWKRKDNQSIN</sequence>
<keyword evidence="6" id="KW-1185">Reference proteome</keyword>
<name>A0A8H5D076_9AGAR</name>
<dbReference type="CDD" id="cd02440">
    <property type="entry name" value="AdoMet_MTases"/>
    <property type="match status" value="1"/>
</dbReference>
<protein>
    <recommendedName>
        <fullName evidence="7">Thiol methyltransferase 1</fullName>
    </recommendedName>
</protein>
<evidence type="ECO:0000313" key="6">
    <source>
        <dbReference type="Proteomes" id="UP000559027"/>
    </source>
</evidence>
<dbReference type="SUPFAM" id="SSF53335">
    <property type="entry name" value="S-adenosyl-L-methionine-dependent methyltransferases"/>
    <property type="match status" value="1"/>
</dbReference>
<dbReference type="EMBL" id="JAACJO010000013">
    <property type="protein sequence ID" value="KAF5351230.1"/>
    <property type="molecule type" value="Genomic_DNA"/>
</dbReference>
<gene>
    <name evidence="5" type="ORF">D9756_008208</name>
</gene>
<dbReference type="OrthoDB" id="276151at2759"/>
<evidence type="ECO:0008006" key="7">
    <source>
        <dbReference type="Google" id="ProtNLM"/>
    </source>
</evidence>
<organism evidence="5 6">
    <name type="scientific">Leucocoprinus leucothites</name>
    <dbReference type="NCBI Taxonomy" id="201217"/>
    <lineage>
        <taxon>Eukaryota</taxon>
        <taxon>Fungi</taxon>
        <taxon>Dikarya</taxon>
        <taxon>Basidiomycota</taxon>
        <taxon>Agaricomycotina</taxon>
        <taxon>Agaricomycetes</taxon>
        <taxon>Agaricomycetidae</taxon>
        <taxon>Agaricales</taxon>
        <taxon>Agaricineae</taxon>
        <taxon>Agaricaceae</taxon>
        <taxon>Leucocoprinus</taxon>
    </lineage>
</organism>
<keyword evidence="4" id="KW-0949">S-adenosyl-L-methionine</keyword>
<dbReference type="AlphaFoldDB" id="A0A8H5D076"/>
<evidence type="ECO:0000256" key="4">
    <source>
        <dbReference type="ARBA" id="ARBA00022691"/>
    </source>
</evidence>
<dbReference type="InterPro" id="IPR029063">
    <property type="entry name" value="SAM-dependent_MTases_sf"/>
</dbReference>
<evidence type="ECO:0000256" key="1">
    <source>
        <dbReference type="ARBA" id="ARBA00022553"/>
    </source>
</evidence>
<proteinExistence type="predicted"/>
<accession>A0A8H5D076</accession>
<evidence type="ECO:0000256" key="2">
    <source>
        <dbReference type="ARBA" id="ARBA00022603"/>
    </source>
</evidence>
<comment type="caution">
    <text evidence="5">The sequence shown here is derived from an EMBL/GenBank/DDBJ whole genome shotgun (WGS) entry which is preliminary data.</text>
</comment>
<dbReference type="PANTHER" id="PTHR32183:SF11">
    <property type="entry name" value="THIOL METHYLTRANSFERASE 2-RELATED"/>
    <property type="match status" value="1"/>
</dbReference>
<evidence type="ECO:0000256" key="3">
    <source>
        <dbReference type="ARBA" id="ARBA00022679"/>
    </source>
</evidence>
<dbReference type="GO" id="GO:0032259">
    <property type="term" value="P:methylation"/>
    <property type="evidence" value="ECO:0007669"/>
    <property type="project" value="UniProtKB-KW"/>
</dbReference>
<dbReference type="Gene3D" id="3.40.50.150">
    <property type="entry name" value="Vaccinia Virus protein VP39"/>
    <property type="match status" value="1"/>
</dbReference>
<dbReference type="Proteomes" id="UP000559027">
    <property type="component" value="Unassembled WGS sequence"/>
</dbReference>
<dbReference type="PANTHER" id="PTHR32183">
    <property type="match status" value="1"/>
</dbReference>
<keyword evidence="2" id="KW-0489">Methyltransferase</keyword>
<dbReference type="InterPro" id="IPR008854">
    <property type="entry name" value="TPMT"/>
</dbReference>
<reference evidence="5 6" key="1">
    <citation type="journal article" date="2020" name="ISME J.">
        <title>Uncovering the hidden diversity of litter-decomposition mechanisms in mushroom-forming fungi.</title>
        <authorList>
            <person name="Floudas D."/>
            <person name="Bentzer J."/>
            <person name="Ahren D."/>
            <person name="Johansson T."/>
            <person name="Persson P."/>
            <person name="Tunlid A."/>
        </authorList>
    </citation>
    <scope>NUCLEOTIDE SEQUENCE [LARGE SCALE GENOMIC DNA]</scope>
    <source>
        <strain evidence="5 6">CBS 146.42</strain>
    </source>
</reference>
<keyword evidence="3" id="KW-0808">Transferase</keyword>